<comment type="caution">
    <text evidence="1">The sequence shown here is derived from an EMBL/GenBank/DDBJ whole genome shotgun (WGS) entry which is preliminary data.</text>
</comment>
<dbReference type="Proteomes" id="UP000245938">
    <property type="component" value="Unassembled WGS sequence"/>
</dbReference>
<evidence type="ECO:0000313" key="2">
    <source>
        <dbReference type="Proteomes" id="UP000245938"/>
    </source>
</evidence>
<dbReference type="EMBL" id="QFVR01000013">
    <property type="protein sequence ID" value="PWI25016.1"/>
    <property type="molecule type" value="Genomic_DNA"/>
</dbReference>
<accession>A0A2U3AKF0</accession>
<proteinExistence type="predicted"/>
<organism evidence="1 2">
    <name type="scientific">Kurthia sibirica</name>
    <dbReference type="NCBI Taxonomy" id="202750"/>
    <lineage>
        <taxon>Bacteria</taxon>
        <taxon>Bacillati</taxon>
        <taxon>Bacillota</taxon>
        <taxon>Bacilli</taxon>
        <taxon>Bacillales</taxon>
        <taxon>Caryophanaceae</taxon>
        <taxon>Kurthia</taxon>
    </lineage>
</organism>
<evidence type="ECO:0000313" key="1">
    <source>
        <dbReference type="EMBL" id="PWI25016.1"/>
    </source>
</evidence>
<dbReference type="OrthoDB" id="2991009at2"/>
<dbReference type="RefSeq" id="WP_109306412.1">
    <property type="nucleotide sequence ID" value="NZ_BJUF01000004.1"/>
</dbReference>
<keyword evidence="2" id="KW-1185">Reference proteome</keyword>
<reference evidence="1 2" key="1">
    <citation type="submission" date="2018-05" db="EMBL/GenBank/DDBJ databases">
        <title>Kurthia sibirica genome sequence.</title>
        <authorList>
            <person name="Maclea K.S."/>
            <person name="Goen A.E."/>
        </authorList>
    </citation>
    <scope>NUCLEOTIDE SEQUENCE [LARGE SCALE GENOMIC DNA]</scope>
    <source>
        <strain evidence="1 2">ATCC 49154</strain>
    </source>
</reference>
<sequence length="364" mass="42383">MENNPNAEKRSLTPINNDAFNESPIIRFMAEIPRWTISTKDKVPVSVPALKEQRVESWKPAFPGDISSLTTLSDINEMKELENANRTFRFDGNRDEKHPIICIDVEKTAEEHIVQEFMKLPVHYREYSKSGGFHLLLQVPKFCINEEHRYLFDLTVLQSEDRSFEVIFNRHFCTFTKKVIDTRIPNLLNPKSNDCQMIRDFLTYLVEIDKESAVKRELKNKAKAELGDLSESTLDESQLNTLLALIPKPAIKRAKDLTLEQYHHNHSQYEYNVAFQLAGGLMYGIGRAKNKDIEPKIGKPLEEITLMDMSSVLYSYMDQLITYRAKHEEHRNGLKWLHYIALEAMMYVKQTYKQKEKKAVPLNL</sequence>
<name>A0A2U3AKF0_9BACL</name>
<protein>
    <submittedName>
        <fullName evidence="1">Uncharacterized protein</fullName>
    </submittedName>
</protein>
<dbReference type="AlphaFoldDB" id="A0A2U3AKF0"/>
<gene>
    <name evidence="1" type="ORF">DEX24_10610</name>
</gene>